<dbReference type="GO" id="GO:0007528">
    <property type="term" value="P:neuromuscular junction development"/>
    <property type="evidence" value="ECO:0007669"/>
    <property type="project" value="TreeGrafter"/>
</dbReference>
<feature type="region of interest" description="Disordered" evidence="4">
    <location>
        <begin position="1010"/>
        <end position="1048"/>
    </location>
</feature>
<dbReference type="EMBL" id="CADEPI010000049">
    <property type="protein sequence ID" value="CAB3369971.1"/>
    <property type="molecule type" value="Genomic_DNA"/>
</dbReference>
<evidence type="ECO:0000259" key="5">
    <source>
        <dbReference type="PROSITE" id="PS50105"/>
    </source>
</evidence>
<keyword evidence="2" id="KW-0677">Repeat</keyword>
<protein>
    <recommendedName>
        <fullName evidence="5">SAM domain-containing protein</fullName>
    </recommendedName>
</protein>
<dbReference type="Pfam" id="PF00536">
    <property type="entry name" value="SAM_1"/>
    <property type="match status" value="2"/>
</dbReference>
<feature type="compositionally biased region" description="Basic and acidic residues" evidence="4">
    <location>
        <begin position="252"/>
        <end position="264"/>
    </location>
</feature>
<feature type="compositionally biased region" description="Polar residues" evidence="4">
    <location>
        <begin position="486"/>
        <end position="533"/>
    </location>
</feature>
<name>A0A8S1CM42_9INSE</name>
<dbReference type="FunFam" id="1.10.150.50:FF:000007">
    <property type="entry name" value="Liprin-beta-1 isoform 1"/>
    <property type="match status" value="1"/>
</dbReference>
<dbReference type="GO" id="GO:0048786">
    <property type="term" value="C:presynaptic active zone"/>
    <property type="evidence" value="ECO:0007669"/>
    <property type="project" value="TreeGrafter"/>
</dbReference>
<feature type="compositionally biased region" description="Acidic residues" evidence="4">
    <location>
        <begin position="132"/>
        <end position="141"/>
    </location>
</feature>
<dbReference type="InterPro" id="IPR001660">
    <property type="entry name" value="SAM"/>
</dbReference>
<keyword evidence="3" id="KW-0175">Coiled coil</keyword>
<feature type="domain" description="SAM" evidence="5">
    <location>
        <begin position="801"/>
        <end position="859"/>
    </location>
</feature>
<dbReference type="Pfam" id="PF26022">
    <property type="entry name" value="CC_Liprin_beta"/>
    <property type="match status" value="1"/>
</dbReference>
<dbReference type="Pfam" id="PF07647">
    <property type="entry name" value="SAM_2"/>
    <property type="match status" value="1"/>
</dbReference>
<feature type="compositionally biased region" description="Basic and acidic residues" evidence="4">
    <location>
        <begin position="1010"/>
        <end position="1019"/>
    </location>
</feature>
<reference evidence="6 7" key="1">
    <citation type="submission" date="2020-04" db="EMBL/GenBank/DDBJ databases">
        <authorList>
            <person name="Alioto T."/>
            <person name="Alioto T."/>
            <person name="Gomez Garrido J."/>
        </authorList>
    </citation>
    <scope>NUCLEOTIDE SEQUENCE [LARGE SCALE GENOMIC DNA]</scope>
</reference>
<dbReference type="InterPro" id="IPR037619">
    <property type="entry name" value="LIPB1/2_SAM_3rd"/>
</dbReference>
<dbReference type="SUPFAM" id="SSF47769">
    <property type="entry name" value="SAM/Pointed domain"/>
    <property type="match status" value="3"/>
</dbReference>
<feature type="region of interest" description="Disordered" evidence="4">
    <location>
        <begin position="1"/>
        <end position="273"/>
    </location>
</feature>
<accession>A0A8S1CM42</accession>
<feature type="region of interest" description="Disordered" evidence="4">
    <location>
        <begin position="464"/>
        <end position="583"/>
    </location>
</feature>
<dbReference type="CDD" id="cd09569">
    <property type="entry name" value="SAM_liprin-beta1_2_repeat3"/>
    <property type="match status" value="1"/>
</dbReference>
<dbReference type="CDD" id="cd09566">
    <property type="entry name" value="SAM_liprin-beta1_2_repeat2"/>
    <property type="match status" value="1"/>
</dbReference>
<feature type="compositionally biased region" description="Low complexity" evidence="4">
    <location>
        <begin position="203"/>
        <end position="217"/>
    </location>
</feature>
<feature type="compositionally biased region" description="Low complexity" evidence="4">
    <location>
        <begin position="142"/>
        <end position="154"/>
    </location>
</feature>
<dbReference type="Gene3D" id="1.10.150.50">
    <property type="entry name" value="Transcription Factor, Ets-1"/>
    <property type="match status" value="3"/>
</dbReference>
<dbReference type="AlphaFoldDB" id="A0A8S1CM42"/>
<dbReference type="InterPro" id="IPR037618">
    <property type="entry name" value="LIPB1/2_SAM_2nd"/>
</dbReference>
<comment type="similarity">
    <text evidence="1">Belongs to the liprin family. Liprin-beta subfamily.</text>
</comment>
<dbReference type="InterPro" id="IPR013761">
    <property type="entry name" value="SAM/pointed_sf"/>
</dbReference>
<feature type="domain" description="SAM" evidence="5">
    <location>
        <begin position="716"/>
        <end position="780"/>
    </location>
</feature>
<dbReference type="PROSITE" id="PS50105">
    <property type="entry name" value="SAM_DOMAIN"/>
    <property type="match status" value="2"/>
</dbReference>
<organism evidence="6 7">
    <name type="scientific">Cloeon dipterum</name>
    <dbReference type="NCBI Taxonomy" id="197152"/>
    <lineage>
        <taxon>Eukaryota</taxon>
        <taxon>Metazoa</taxon>
        <taxon>Ecdysozoa</taxon>
        <taxon>Arthropoda</taxon>
        <taxon>Hexapoda</taxon>
        <taxon>Insecta</taxon>
        <taxon>Pterygota</taxon>
        <taxon>Palaeoptera</taxon>
        <taxon>Ephemeroptera</taxon>
        <taxon>Pisciforma</taxon>
        <taxon>Baetidae</taxon>
        <taxon>Cloeon</taxon>
    </lineage>
</organism>
<evidence type="ECO:0000256" key="2">
    <source>
        <dbReference type="ARBA" id="ARBA00022737"/>
    </source>
</evidence>
<dbReference type="PANTHER" id="PTHR12587">
    <property type="entry name" value="LAR INTERACTING PROTEIN LIP -RELATED PROTEIN"/>
    <property type="match status" value="1"/>
</dbReference>
<gene>
    <name evidence="6" type="ORF">CLODIP_2_CD14668</name>
</gene>
<evidence type="ECO:0000256" key="1">
    <source>
        <dbReference type="ARBA" id="ARBA00007547"/>
    </source>
</evidence>
<dbReference type="InterPro" id="IPR037617">
    <property type="entry name" value="LIPB1/2_SAM_1"/>
</dbReference>
<feature type="compositionally biased region" description="Low complexity" evidence="4">
    <location>
        <begin position="83"/>
        <end position="95"/>
    </location>
</feature>
<feature type="compositionally biased region" description="Acidic residues" evidence="4">
    <location>
        <begin position="96"/>
        <end position="108"/>
    </location>
</feature>
<evidence type="ECO:0000256" key="4">
    <source>
        <dbReference type="SAM" id="MobiDB-lite"/>
    </source>
</evidence>
<comment type="caution">
    <text evidence="6">The sequence shown here is derived from an EMBL/GenBank/DDBJ whole genome shotgun (WGS) entry which is preliminary data.</text>
</comment>
<evidence type="ECO:0000256" key="3">
    <source>
        <dbReference type="ARBA" id="ARBA00023054"/>
    </source>
</evidence>
<dbReference type="CDD" id="cd09563">
    <property type="entry name" value="SAM_liprin-beta1_2_repeat1"/>
    <property type="match status" value="1"/>
</dbReference>
<sequence length="1048" mass="115299">MRDKQLQRGRGAAVSLPPPPPLPNREMLLQGGRPPPGPQHSARGILNSYFRDERRQPSASAATVSTASAWRYAGADKSSTAVGPEGEGQQLSSGGEPDEDDEEEEEAESTLKERACSSGRPQGRPRGRLQSDDDDDTDEELSSSAELSSASSRGAPRRRHFVPSAPRPAHATRATATEDLTATGCDEEWLQQRHDPMQDSMHSSVSMQESVGSSQGSRKGHRRDSAEHLPDNGSIRSRNDPSRHRSKRHLKSTQEKINSLERARQRMKSAPPGECYDSEHAAAAAAGLCCPFDEHLHHLCRAAMTLPPPAHHRYSYHGPCGCGSHVAATTAPDPPPPYDYFRWRYFLKSPIGDVEERMQRLENEKDSLRLQVSVLSEQVDAQSEKMSDLERQLCEKKRELSKAQEMLQLEMLARSSLETQKLELMANVADMKRRQALMERQHLEFQERAQRSEAELSNMLMQVSEERRRLREKPPVAPKPSGPMLVSSTPYTSATDSPSKFSRGTSPSPSLGSSIHNSVSSPLRRSASATADTSLDDHPPQPKTPPSSSRYRVEQQHSQQQQQHCGTLPRTRDAAGLSSPDLDAFRPSQRKAAAASVAFGKSFMSFHAAASTVNNSRSCSAPNLAETEKEAYDSREGAASPQLSINQQKPKGIKKIFGRLKRSGSGSLDELASGDGTEFQRGGVRATTGGRLGWSRDLTSECPQRSVVPDLPLCEWDTDTVCGWLLDMGLEAYVPDARRYIKDGKHLATCSNHELEKELSIKNAFHRKKLQLSIAAIGTSNPSPPDMQLLSKAASLDGGWVLRWLDDVGLPQHKDAFLAARIDGAVLHRLTTEDLVNLHITSCLQAASLRRGIQVLRENEFNPSCLIRRSNPEDSGTPSSQEVALWTNHRVMEWLRAVDLAEYAPNMRGSGVHGALMVHEPKFTAELLASLLAIPPNKTLLRRHLSTHFQELVGRDKISEKRQAEASSGFVPLTATSKLKPPKKSQFTLKKKKVRAEMELEDLVCPLEVESRPGERHSGDGLQRVGVDAAASPAGSMSNAGSDRMSYV</sequence>
<dbReference type="InterPro" id="IPR058914">
    <property type="entry name" value="LIPB1/2_CC"/>
</dbReference>
<dbReference type="OrthoDB" id="6516566at2759"/>
<dbReference type="SMART" id="SM00454">
    <property type="entry name" value="SAM"/>
    <property type="match status" value="3"/>
</dbReference>
<dbReference type="InterPro" id="IPR029515">
    <property type="entry name" value="Liprin"/>
</dbReference>
<dbReference type="PANTHER" id="PTHR12587:SF14">
    <property type="entry name" value="AT31531P"/>
    <property type="match status" value="1"/>
</dbReference>
<evidence type="ECO:0000313" key="7">
    <source>
        <dbReference type="Proteomes" id="UP000494165"/>
    </source>
</evidence>
<keyword evidence="7" id="KW-1185">Reference proteome</keyword>
<feature type="compositionally biased region" description="Basic and acidic residues" evidence="4">
    <location>
        <begin position="464"/>
        <end position="474"/>
    </location>
</feature>
<proteinExistence type="inferred from homology"/>
<dbReference type="Proteomes" id="UP000494165">
    <property type="component" value="Unassembled WGS sequence"/>
</dbReference>
<evidence type="ECO:0000313" key="6">
    <source>
        <dbReference type="EMBL" id="CAB3369971.1"/>
    </source>
</evidence>
<feature type="compositionally biased region" description="Low complexity" evidence="4">
    <location>
        <begin position="167"/>
        <end position="177"/>
    </location>
</feature>
<feature type="compositionally biased region" description="Low complexity" evidence="4">
    <location>
        <begin position="58"/>
        <end position="69"/>
    </location>
</feature>